<reference evidence="6" key="1">
    <citation type="submission" date="2025-08" db="UniProtKB">
        <authorList>
            <consortium name="Ensembl"/>
        </authorList>
    </citation>
    <scope>IDENTIFICATION</scope>
</reference>
<evidence type="ECO:0000256" key="3">
    <source>
        <dbReference type="ARBA" id="ARBA00022827"/>
    </source>
</evidence>
<name>A0A8C3JYR2_9CHAR</name>
<dbReference type="Proteomes" id="UP000694419">
    <property type="component" value="Unplaced"/>
</dbReference>
<reference evidence="6" key="2">
    <citation type="submission" date="2025-09" db="UniProtKB">
        <authorList>
            <consortium name="Ensembl"/>
        </authorList>
    </citation>
    <scope>IDENTIFICATION</scope>
</reference>
<sequence length="158" mass="16746">MCGAEGKNVWGRGGRGRCGAEAGHLTPRPTAPAPHTRRHRGAMGRAGPAGSVGRPTALDLEGGGGALRGQSWGALLRALLVLRLCSFAPLVRNILRASRRVLGERLWGRALRATFYGHFVGGQTHGEVVATARRLRAMGLRPMLALPTEEDVGQEKDG</sequence>
<evidence type="ECO:0000256" key="4">
    <source>
        <dbReference type="RuleBase" id="RU364054"/>
    </source>
</evidence>
<keyword evidence="4" id="KW-0560">Oxidoreductase</keyword>
<proteinExistence type="inferred from homology"/>
<accession>A0A8C3JYR2</accession>
<evidence type="ECO:0000256" key="5">
    <source>
        <dbReference type="SAM" id="MobiDB-lite"/>
    </source>
</evidence>
<keyword evidence="7" id="KW-1185">Reference proteome</keyword>
<comment type="function">
    <text evidence="4">Converts proline to delta-1-pyrroline-5-carboxylate.</text>
</comment>
<dbReference type="GO" id="GO:0071949">
    <property type="term" value="F:FAD binding"/>
    <property type="evidence" value="ECO:0007669"/>
    <property type="project" value="TreeGrafter"/>
</dbReference>
<evidence type="ECO:0000256" key="1">
    <source>
        <dbReference type="ARBA" id="ARBA00001974"/>
    </source>
</evidence>
<dbReference type="GO" id="GO:0010133">
    <property type="term" value="P:L-proline catabolic process to L-glutamate"/>
    <property type="evidence" value="ECO:0007669"/>
    <property type="project" value="TreeGrafter"/>
</dbReference>
<protein>
    <recommendedName>
        <fullName evidence="4">Proline dehydrogenase</fullName>
        <ecNumber evidence="4">1.5.5.2</ecNumber>
    </recommendedName>
</protein>
<feature type="region of interest" description="Disordered" evidence="5">
    <location>
        <begin position="19"/>
        <end position="57"/>
    </location>
</feature>
<dbReference type="Gene3D" id="3.20.20.220">
    <property type="match status" value="1"/>
</dbReference>
<keyword evidence="4" id="KW-0642">Proline metabolism</keyword>
<comment type="cofactor">
    <cofactor evidence="1 4">
        <name>FAD</name>
        <dbReference type="ChEBI" id="CHEBI:57692"/>
    </cofactor>
</comment>
<evidence type="ECO:0000256" key="2">
    <source>
        <dbReference type="ARBA" id="ARBA00022630"/>
    </source>
</evidence>
<dbReference type="PANTHER" id="PTHR13914:SF29">
    <property type="entry name" value="HYDROXYPROLINE DEHYDROGENASE"/>
    <property type="match status" value="1"/>
</dbReference>
<comment type="catalytic activity">
    <reaction evidence="4">
        <text>L-proline + a quinone = (S)-1-pyrroline-5-carboxylate + a quinol + H(+)</text>
        <dbReference type="Rhea" id="RHEA:23784"/>
        <dbReference type="ChEBI" id="CHEBI:15378"/>
        <dbReference type="ChEBI" id="CHEBI:17388"/>
        <dbReference type="ChEBI" id="CHEBI:24646"/>
        <dbReference type="ChEBI" id="CHEBI:60039"/>
        <dbReference type="ChEBI" id="CHEBI:132124"/>
        <dbReference type="EC" id="1.5.5.2"/>
    </reaction>
</comment>
<comment type="similarity">
    <text evidence="4">Belongs to the proline oxidase family.</text>
</comment>
<dbReference type="PANTHER" id="PTHR13914">
    <property type="entry name" value="PROLINE OXIDASE"/>
    <property type="match status" value="1"/>
</dbReference>
<organism evidence="6 7">
    <name type="scientific">Calidris pygmaea</name>
    <name type="common">Spoon-billed sandpiper</name>
    <dbReference type="NCBI Taxonomy" id="425635"/>
    <lineage>
        <taxon>Eukaryota</taxon>
        <taxon>Metazoa</taxon>
        <taxon>Chordata</taxon>
        <taxon>Craniata</taxon>
        <taxon>Vertebrata</taxon>
        <taxon>Euteleostomi</taxon>
        <taxon>Archelosauria</taxon>
        <taxon>Archosauria</taxon>
        <taxon>Dinosauria</taxon>
        <taxon>Saurischia</taxon>
        <taxon>Theropoda</taxon>
        <taxon>Coelurosauria</taxon>
        <taxon>Aves</taxon>
        <taxon>Neognathae</taxon>
        <taxon>Neoaves</taxon>
        <taxon>Charadriiformes</taxon>
        <taxon>Scolopacidae</taxon>
        <taxon>Calidris</taxon>
    </lineage>
</organism>
<dbReference type="GO" id="GO:0005739">
    <property type="term" value="C:mitochondrion"/>
    <property type="evidence" value="ECO:0007669"/>
    <property type="project" value="TreeGrafter"/>
</dbReference>
<dbReference type="AlphaFoldDB" id="A0A8C3JYR2"/>
<dbReference type="Ensembl" id="ENSCPGT00000017390.1">
    <property type="protein sequence ID" value="ENSCPGP00000015884.1"/>
    <property type="gene ID" value="ENSCPGG00000011181.1"/>
</dbReference>
<dbReference type="InterPro" id="IPR015659">
    <property type="entry name" value="Proline_oxidase"/>
</dbReference>
<evidence type="ECO:0000313" key="7">
    <source>
        <dbReference type="Proteomes" id="UP000694419"/>
    </source>
</evidence>
<evidence type="ECO:0000313" key="6">
    <source>
        <dbReference type="Ensembl" id="ENSCPGP00000015884.1"/>
    </source>
</evidence>
<dbReference type="EC" id="1.5.5.2" evidence="4"/>
<keyword evidence="3 4" id="KW-0274">FAD</keyword>
<keyword evidence="2 4" id="KW-0285">Flavoprotein</keyword>
<dbReference type="GO" id="GO:0004657">
    <property type="term" value="F:proline dehydrogenase activity"/>
    <property type="evidence" value="ECO:0007669"/>
    <property type="project" value="UniProtKB-EC"/>
</dbReference>